<keyword evidence="3" id="KW-1185">Reference proteome</keyword>
<comment type="caution">
    <text evidence="2">The sequence shown here is derived from an EMBL/GenBank/DDBJ whole genome shotgun (WGS) entry which is preliminary data.</text>
</comment>
<reference evidence="2 3" key="1">
    <citation type="submission" date="2018-10" db="EMBL/GenBank/DDBJ databases">
        <title>Isolation, diversity and antifungal activity of actinobacteria from wheat.</title>
        <authorList>
            <person name="Han C."/>
        </authorList>
    </citation>
    <scope>NUCLEOTIDE SEQUENCE [LARGE SCALE GENOMIC DNA]</scope>
    <source>
        <strain evidence="2 3">NEAU-YY642</strain>
    </source>
</reference>
<sequence>MVPGDGGGALMLGIQLERLLGAAPAGVAEALDAVDGFDRALVTGLGRPTPEQSAALAALAGRVAASPLGAVAAEAVEKIAAGSVSDERLAALAAARAALLGAVHDAQLAALDEALGREREECAEPGGGEPLGERLLDGARSWLREVALVGWRGLGDDSLRGLDQALTALWAEPAARRLAVLLDGLAGELRACLPLSTWERLPVRRWADLWANAVLLCQPGAAGAAEAAAGPTAQVSGRLLPLGAELHEHPTAVQLLVHALLERDGGQPALLVRVGVGAAKVETLTGPTLWRLLGGFPALLRALAERRALTVTGLPLLAGGELVWDESGVALDEPADPFVTARTQLAGALAPAVPPLRRHPVQLAEPVLLEGYRVRDGVLTLDGHRLPLDLEHLPSAGPLTPQLVKASTACLGLLCWEDGGWSLRPLGVRATARRQQVEAHTGDWTQGPTDPKAAKAEARWGDPVETLRERAGRLLRA</sequence>
<gene>
    <name evidence="2" type="ORF">EBN88_04865</name>
</gene>
<dbReference type="Proteomes" id="UP000278673">
    <property type="component" value="Unassembled WGS sequence"/>
</dbReference>
<evidence type="ECO:0000256" key="1">
    <source>
        <dbReference type="SAM" id="MobiDB-lite"/>
    </source>
</evidence>
<proteinExistence type="predicted"/>
<evidence type="ECO:0000313" key="2">
    <source>
        <dbReference type="EMBL" id="RMI44631.1"/>
    </source>
</evidence>
<protein>
    <submittedName>
        <fullName evidence="2">Uncharacterized protein</fullName>
    </submittedName>
</protein>
<evidence type="ECO:0000313" key="3">
    <source>
        <dbReference type="Proteomes" id="UP000278673"/>
    </source>
</evidence>
<organism evidence="2 3">
    <name type="scientific">Streptomyces triticirhizae</name>
    <dbReference type="NCBI Taxonomy" id="2483353"/>
    <lineage>
        <taxon>Bacteria</taxon>
        <taxon>Bacillati</taxon>
        <taxon>Actinomycetota</taxon>
        <taxon>Actinomycetes</taxon>
        <taxon>Kitasatosporales</taxon>
        <taxon>Streptomycetaceae</taxon>
        <taxon>Streptomyces</taxon>
    </lineage>
</organism>
<name>A0A3M2M4Z8_9ACTN</name>
<dbReference type="AlphaFoldDB" id="A0A3M2M4Z8"/>
<feature type="region of interest" description="Disordered" evidence="1">
    <location>
        <begin position="437"/>
        <end position="460"/>
    </location>
</feature>
<dbReference type="EMBL" id="RFFJ01000014">
    <property type="protein sequence ID" value="RMI44631.1"/>
    <property type="molecule type" value="Genomic_DNA"/>
</dbReference>
<accession>A0A3M2M4Z8</accession>